<keyword evidence="7" id="KW-1185">Reference proteome</keyword>
<accession>A0A8H3I961</accession>
<dbReference type="GO" id="GO:0000290">
    <property type="term" value="P:deadenylation-dependent decapping of nuclear-transcribed mRNA"/>
    <property type="evidence" value="ECO:0007669"/>
    <property type="project" value="InterPro"/>
</dbReference>
<dbReference type="SUPFAM" id="SSF50729">
    <property type="entry name" value="PH domain-like"/>
    <property type="match status" value="1"/>
</dbReference>
<evidence type="ECO:0000313" key="6">
    <source>
        <dbReference type="EMBL" id="CAF9912070.1"/>
    </source>
</evidence>
<feature type="compositionally biased region" description="Polar residues" evidence="5">
    <location>
        <begin position="249"/>
        <end position="264"/>
    </location>
</feature>
<sequence length="295" mass="33069">MVSAQCARHVHHQSLISDYESDGHYLSDIPGPPSTRTNEELNLSVISRYRSDATTLEYVVPYVVVYTFSPESLGWEKSGMEGSTFLCGLSPNTEYGYRCAVVVLNRRGLDNLNIELVSSDSVDITDEYVIIKHETPEQTHIYGLWVFREPPPSSTAFHPEAFAAKVQESVRRAETSRRKPAPAHQNGHQEQEGSVPMGRQISLRELFGQQRQEDDTWSVRSHSPSRRTSNTHPIQQPIPEHFQVPSGAPVQSSTNTNSFTTPYDSSSSLPPLSSRVTQPANQQQTLLDLFRKSSE</sequence>
<evidence type="ECO:0000256" key="1">
    <source>
        <dbReference type="ARBA" id="ARBA00004496"/>
    </source>
</evidence>
<protein>
    <recommendedName>
        <fullName evidence="8">PH domain-like protein</fullName>
    </recommendedName>
</protein>
<comment type="caution">
    <text evidence="6">The sequence shown here is derived from an EMBL/GenBank/DDBJ whole genome shotgun (WGS) entry which is preliminary data.</text>
</comment>
<evidence type="ECO:0000313" key="7">
    <source>
        <dbReference type="Proteomes" id="UP000664169"/>
    </source>
</evidence>
<feature type="region of interest" description="Disordered" evidence="5">
    <location>
        <begin position="167"/>
        <end position="196"/>
    </location>
</feature>
<gene>
    <name evidence="6" type="ORF">GOMPHAMPRED_007543</name>
</gene>
<organism evidence="6 7">
    <name type="scientific">Gomphillus americanus</name>
    <dbReference type="NCBI Taxonomy" id="1940652"/>
    <lineage>
        <taxon>Eukaryota</taxon>
        <taxon>Fungi</taxon>
        <taxon>Dikarya</taxon>
        <taxon>Ascomycota</taxon>
        <taxon>Pezizomycotina</taxon>
        <taxon>Lecanoromycetes</taxon>
        <taxon>OSLEUM clade</taxon>
        <taxon>Ostropomycetidae</taxon>
        <taxon>Ostropales</taxon>
        <taxon>Graphidaceae</taxon>
        <taxon>Gomphilloideae</taxon>
        <taxon>Gomphillus</taxon>
    </lineage>
</organism>
<feature type="compositionally biased region" description="Basic and acidic residues" evidence="5">
    <location>
        <begin position="168"/>
        <end position="177"/>
    </location>
</feature>
<evidence type="ECO:0000256" key="5">
    <source>
        <dbReference type="SAM" id="MobiDB-lite"/>
    </source>
</evidence>
<reference evidence="6" key="1">
    <citation type="submission" date="2021-03" db="EMBL/GenBank/DDBJ databases">
        <authorList>
            <person name="Tagirdzhanova G."/>
        </authorList>
    </citation>
    <scope>NUCLEOTIDE SEQUENCE</scope>
</reference>
<comment type="subcellular location">
    <subcellularLocation>
        <location evidence="1">Cytoplasm</location>
    </subcellularLocation>
</comment>
<comment type="similarity">
    <text evidence="2">Belongs to the DCP1 family.</text>
</comment>
<dbReference type="Gene3D" id="2.30.29.30">
    <property type="entry name" value="Pleckstrin-homology domain (PH domain)/Phosphotyrosine-binding domain (PTB)"/>
    <property type="match status" value="1"/>
</dbReference>
<dbReference type="EMBL" id="CAJPDQ010000007">
    <property type="protein sequence ID" value="CAF9912070.1"/>
    <property type="molecule type" value="Genomic_DNA"/>
</dbReference>
<dbReference type="GO" id="GO:0006397">
    <property type="term" value="P:mRNA processing"/>
    <property type="evidence" value="ECO:0007669"/>
    <property type="project" value="UniProtKB-KW"/>
</dbReference>
<dbReference type="Proteomes" id="UP000664169">
    <property type="component" value="Unassembled WGS sequence"/>
</dbReference>
<evidence type="ECO:0008006" key="8">
    <source>
        <dbReference type="Google" id="ProtNLM"/>
    </source>
</evidence>
<keyword evidence="4" id="KW-0507">mRNA processing</keyword>
<evidence type="ECO:0000256" key="3">
    <source>
        <dbReference type="ARBA" id="ARBA00022490"/>
    </source>
</evidence>
<feature type="compositionally biased region" description="Polar residues" evidence="5">
    <location>
        <begin position="218"/>
        <end position="234"/>
    </location>
</feature>
<dbReference type="GO" id="GO:0031087">
    <property type="term" value="P:deadenylation-independent decapping of nuclear-transcribed mRNA"/>
    <property type="evidence" value="ECO:0007669"/>
    <property type="project" value="TreeGrafter"/>
</dbReference>
<evidence type="ECO:0000256" key="2">
    <source>
        <dbReference type="ARBA" id="ARBA00008778"/>
    </source>
</evidence>
<evidence type="ECO:0000256" key="4">
    <source>
        <dbReference type="ARBA" id="ARBA00022664"/>
    </source>
</evidence>
<dbReference type="GO" id="GO:0008047">
    <property type="term" value="F:enzyme activator activity"/>
    <property type="evidence" value="ECO:0007669"/>
    <property type="project" value="InterPro"/>
</dbReference>
<dbReference type="InterPro" id="IPR010334">
    <property type="entry name" value="Dcp1"/>
</dbReference>
<feature type="compositionally biased region" description="Low complexity" evidence="5">
    <location>
        <begin position="265"/>
        <end position="274"/>
    </location>
</feature>
<dbReference type="PANTHER" id="PTHR16290:SF0">
    <property type="entry name" value="DECAPPING PROTEIN 1, ISOFORM A"/>
    <property type="match status" value="1"/>
</dbReference>
<dbReference type="GO" id="GO:0000932">
    <property type="term" value="C:P-body"/>
    <property type="evidence" value="ECO:0007669"/>
    <property type="project" value="TreeGrafter"/>
</dbReference>
<dbReference type="AlphaFoldDB" id="A0A8H3I961"/>
<proteinExistence type="inferred from homology"/>
<name>A0A8H3I961_9LECA</name>
<dbReference type="InterPro" id="IPR011993">
    <property type="entry name" value="PH-like_dom_sf"/>
</dbReference>
<dbReference type="Pfam" id="PF06058">
    <property type="entry name" value="DCP1"/>
    <property type="match status" value="1"/>
</dbReference>
<dbReference type="OrthoDB" id="440673at2759"/>
<dbReference type="PANTHER" id="PTHR16290">
    <property type="entry name" value="TRANSCRIPTION FACTOR SMIF DECAPPING ENZYME DCP1"/>
    <property type="match status" value="1"/>
</dbReference>
<dbReference type="GO" id="GO:0003729">
    <property type="term" value="F:mRNA binding"/>
    <property type="evidence" value="ECO:0007669"/>
    <property type="project" value="TreeGrafter"/>
</dbReference>
<feature type="region of interest" description="Disordered" evidence="5">
    <location>
        <begin position="209"/>
        <end position="282"/>
    </location>
</feature>
<keyword evidence="3" id="KW-0963">Cytoplasm</keyword>